<dbReference type="Pfam" id="PF00126">
    <property type="entry name" value="HTH_1"/>
    <property type="match status" value="1"/>
</dbReference>
<organism evidence="6 7">
    <name type="scientific">Denitromonas halophila</name>
    <dbReference type="NCBI Taxonomy" id="1629404"/>
    <lineage>
        <taxon>Bacteria</taxon>
        <taxon>Pseudomonadati</taxon>
        <taxon>Pseudomonadota</taxon>
        <taxon>Betaproteobacteria</taxon>
        <taxon>Rhodocyclales</taxon>
        <taxon>Zoogloeaceae</taxon>
        <taxon>Denitromonas</taxon>
    </lineage>
</organism>
<gene>
    <name evidence="6" type="primary">gcvA</name>
    <name evidence="6" type="ORF">FHP91_01790</name>
</gene>
<keyword evidence="2" id="KW-0805">Transcription regulation</keyword>
<keyword evidence="3" id="KW-0238">DNA-binding</keyword>
<dbReference type="AlphaFoldDB" id="A0A557R301"/>
<dbReference type="SUPFAM" id="SSF46785">
    <property type="entry name" value="Winged helix' DNA-binding domain"/>
    <property type="match status" value="1"/>
</dbReference>
<dbReference type="InterPro" id="IPR036388">
    <property type="entry name" value="WH-like_DNA-bd_sf"/>
</dbReference>
<sequence length="305" mass="33373">MQRIPPLSALRAFEAVARLGSVVKAASELHLTHSAISHQLRALEDMLGLRLFDRQGKRLSVNENGRVYAMQVRHALSDLSRATGTVVAQPRDDELVIGTIPSFGAHWLIPRLPHFTSAHPELKITLRAGLQVADLDAEGIDVAIRMGHGGWDKVQQRELFADRLVAIAAPHFRGGRLPRTPAEVVAAPLLLSIENWRPWQDAAGLPADALQGIHFNDSNLVIEAARRGQGVALSRLSLVHGMLQDGLLVQLTDVSVPYHNPYWLVWPVRSAGRARVDHFSRWLDAEIGAYLANISGTTDGAASDD</sequence>
<dbReference type="NCBIfam" id="NF008352">
    <property type="entry name" value="PRK11139.1"/>
    <property type="match status" value="1"/>
</dbReference>
<feature type="domain" description="HTH lysR-type" evidence="5">
    <location>
        <begin position="5"/>
        <end position="62"/>
    </location>
</feature>
<evidence type="ECO:0000313" key="7">
    <source>
        <dbReference type="Proteomes" id="UP000319502"/>
    </source>
</evidence>
<proteinExistence type="inferred from homology"/>
<evidence type="ECO:0000256" key="3">
    <source>
        <dbReference type="ARBA" id="ARBA00023125"/>
    </source>
</evidence>
<dbReference type="InterPro" id="IPR036390">
    <property type="entry name" value="WH_DNA-bd_sf"/>
</dbReference>
<dbReference type="InterPro" id="IPR005119">
    <property type="entry name" value="LysR_subst-bd"/>
</dbReference>
<dbReference type="PROSITE" id="PS50931">
    <property type="entry name" value="HTH_LYSR"/>
    <property type="match status" value="1"/>
</dbReference>
<dbReference type="PANTHER" id="PTHR30537:SF79">
    <property type="entry name" value="TRANSCRIPTIONAL REGULATOR-RELATED"/>
    <property type="match status" value="1"/>
</dbReference>
<evidence type="ECO:0000259" key="5">
    <source>
        <dbReference type="PROSITE" id="PS50931"/>
    </source>
</evidence>
<comment type="caution">
    <text evidence="6">The sequence shown here is derived from an EMBL/GenBank/DDBJ whole genome shotgun (WGS) entry which is preliminary data.</text>
</comment>
<evidence type="ECO:0000256" key="2">
    <source>
        <dbReference type="ARBA" id="ARBA00023015"/>
    </source>
</evidence>
<dbReference type="Gene3D" id="1.10.10.10">
    <property type="entry name" value="Winged helix-like DNA-binding domain superfamily/Winged helix DNA-binding domain"/>
    <property type="match status" value="1"/>
</dbReference>
<evidence type="ECO:0000313" key="6">
    <source>
        <dbReference type="EMBL" id="TVO59518.1"/>
    </source>
</evidence>
<keyword evidence="4" id="KW-0804">Transcription</keyword>
<name>A0A557R301_9RHOO</name>
<dbReference type="SUPFAM" id="SSF53850">
    <property type="entry name" value="Periplasmic binding protein-like II"/>
    <property type="match status" value="1"/>
</dbReference>
<dbReference type="GO" id="GO:0003700">
    <property type="term" value="F:DNA-binding transcription factor activity"/>
    <property type="evidence" value="ECO:0007669"/>
    <property type="project" value="InterPro"/>
</dbReference>
<dbReference type="PANTHER" id="PTHR30537">
    <property type="entry name" value="HTH-TYPE TRANSCRIPTIONAL REGULATOR"/>
    <property type="match status" value="1"/>
</dbReference>
<protein>
    <submittedName>
        <fullName evidence="6">Transcriptional regulator GcvA</fullName>
    </submittedName>
</protein>
<evidence type="ECO:0000256" key="4">
    <source>
        <dbReference type="ARBA" id="ARBA00023163"/>
    </source>
</evidence>
<dbReference type="Proteomes" id="UP000319502">
    <property type="component" value="Unassembled WGS sequence"/>
</dbReference>
<dbReference type="GO" id="GO:0043565">
    <property type="term" value="F:sequence-specific DNA binding"/>
    <property type="evidence" value="ECO:0007669"/>
    <property type="project" value="TreeGrafter"/>
</dbReference>
<dbReference type="InterPro" id="IPR058163">
    <property type="entry name" value="LysR-type_TF_proteobact-type"/>
</dbReference>
<comment type="similarity">
    <text evidence="1">Belongs to the LysR transcriptional regulatory family.</text>
</comment>
<dbReference type="CDD" id="cd08432">
    <property type="entry name" value="PBP2_GcdR_TrpI_HvrB_AmpR_like"/>
    <property type="match status" value="1"/>
</dbReference>
<dbReference type="PRINTS" id="PR00039">
    <property type="entry name" value="HTHLYSR"/>
</dbReference>
<accession>A0A557R301</accession>
<keyword evidence="7" id="KW-1185">Reference proteome</keyword>
<dbReference type="OrthoDB" id="9124618at2"/>
<dbReference type="Pfam" id="PF03466">
    <property type="entry name" value="LysR_substrate"/>
    <property type="match status" value="1"/>
</dbReference>
<evidence type="ECO:0000256" key="1">
    <source>
        <dbReference type="ARBA" id="ARBA00009437"/>
    </source>
</evidence>
<reference evidence="6 7" key="1">
    <citation type="submission" date="2019-07" db="EMBL/GenBank/DDBJ databases">
        <title>The pathways for chlorine oxyanion respiration interact through the shared metabolite chlorate.</title>
        <authorList>
            <person name="Barnum T.P."/>
            <person name="Cheng Y."/>
            <person name="Hill K.A."/>
            <person name="Lucas L.N."/>
            <person name="Carlson H.K."/>
            <person name="Coates J.D."/>
        </authorList>
    </citation>
    <scope>NUCLEOTIDE SEQUENCE [LARGE SCALE GENOMIC DNA]</scope>
    <source>
        <strain evidence="6 7">SFB-3</strain>
    </source>
</reference>
<dbReference type="EMBL" id="VMNK01000002">
    <property type="protein sequence ID" value="TVO59518.1"/>
    <property type="molecule type" value="Genomic_DNA"/>
</dbReference>
<dbReference type="InterPro" id="IPR000847">
    <property type="entry name" value="LysR_HTH_N"/>
</dbReference>
<dbReference type="GO" id="GO:0006351">
    <property type="term" value="P:DNA-templated transcription"/>
    <property type="evidence" value="ECO:0007669"/>
    <property type="project" value="TreeGrafter"/>
</dbReference>
<dbReference type="Gene3D" id="3.40.190.10">
    <property type="entry name" value="Periplasmic binding protein-like II"/>
    <property type="match status" value="2"/>
</dbReference>